<dbReference type="AlphaFoldDB" id="A0A6V7IP31"/>
<protein>
    <submittedName>
        <fullName evidence="1">Uncharacterized protein</fullName>
    </submittedName>
</protein>
<proteinExistence type="predicted"/>
<evidence type="ECO:0000313" key="1">
    <source>
        <dbReference type="EMBL" id="CAD1539985.1"/>
    </source>
</evidence>
<dbReference type="EMBL" id="CADCXW020000007">
    <property type="protein sequence ID" value="CAD1539985.1"/>
    <property type="molecule type" value="Genomic_DNA"/>
</dbReference>
<organism evidence="1">
    <name type="scientific">Bracon brevicornis</name>
    <dbReference type="NCBI Taxonomy" id="1563983"/>
    <lineage>
        <taxon>Eukaryota</taxon>
        <taxon>Metazoa</taxon>
        <taxon>Ecdysozoa</taxon>
        <taxon>Arthropoda</taxon>
        <taxon>Hexapoda</taxon>
        <taxon>Insecta</taxon>
        <taxon>Pterygota</taxon>
        <taxon>Neoptera</taxon>
        <taxon>Endopterygota</taxon>
        <taxon>Hymenoptera</taxon>
        <taxon>Apocrita</taxon>
        <taxon>Ichneumonoidea</taxon>
        <taxon>Braconidae</taxon>
        <taxon>Braconinae</taxon>
        <taxon>Bracon</taxon>
    </lineage>
</organism>
<accession>A0A6V7IP31</accession>
<gene>
    <name evidence="1" type="ORF">BBRV_LOCUS27313</name>
</gene>
<name>A0A6V7IP31_9HYME</name>
<sequence length="113" mass="13595">MRSEVTLIVQRLLQEGWPKRTEDVVSSRARYCEGSCPFSGQRLDRVEGAEVVEFSEPRVMGVEWTRRHRRYRSSNRRRRILNEKEALEVVRICFYRHWLLEEEVDRDQTVIEG</sequence>
<reference evidence="1" key="1">
    <citation type="submission" date="2020-07" db="EMBL/GenBank/DDBJ databases">
        <authorList>
            <person name="Ferguson B K."/>
        </authorList>
    </citation>
    <scope>NUCLEOTIDE SEQUENCE</scope>
    <source>
        <strain evidence="1">L06</strain>
    </source>
</reference>